<name>A0A3E2DE88_9ACTN</name>
<dbReference type="GO" id="GO:0030077">
    <property type="term" value="C:plasma membrane light-harvesting complex"/>
    <property type="evidence" value="ECO:0007669"/>
    <property type="project" value="InterPro"/>
</dbReference>
<dbReference type="AlphaFoldDB" id="A0A3E2DE88"/>
<dbReference type="GO" id="GO:0019684">
    <property type="term" value="P:photosynthesis, light reaction"/>
    <property type="evidence" value="ECO:0007669"/>
    <property type="project" value="InterPro"/>
</dbReference>
<sequence>MDISAMDPKDIPGLFDAEVVGPDGEKVGTIQQIFADEVTGAVTFVTVLSEGHEHFIPVRGADYSTSHVSVPFNRDIIETAPEASEEDDLSRDREAEVYGHYGMEPARRSGLEIDDDDIVIAQPGRGAVSNPDVVDAEEIDDDSHEEAVETQLVDDDEVGQDTTVTPVIVPAAPRDEDNEDFPVAEDGEEDDENRPEVLSDDHSEEHSDDEVLPVAEPVPAMGLPAGAKLRRYVVTDLVTVQIPVRREVVCWEDAEGNVHELDKVEAPEEAKNAGVPGQATWWFNDGPEAPAG</sequence>
<protein>
    <submittedName>
        <fullName evidence="2">Photosystem reaction center subunit H</fullName>
    </submittedName>
</protein>
<dbReference type="SUPFAM" id="SSF50346">
    <property type="entry name" value="PRC-barrel domain"/>
    <property type="match status" value="1"/>
</dbReference>
<dbReference type="InterPro" id="IPR011033">
    <property type="entry name" value="PRC_barrel-like_sf"/>
</dbReference>
<accession>A0A3E2DE88</accession>
<feature type="region of interest" description="Disordered" evidence="1">
    <location>
        <begin position="138"/>
        <end position="213"/>
    </location>
</feature>
<gene>
    <name evidence="2" type="ORF">CHT91_08630</name>
</gene>
<reference evidence="2 3" key="1">
    <citation type="submission" date="2017-07" db="EMBL/GenBank/DDBJ databases">
        <authorList>
            <person name="Sun Z.S."/>
            <person name="Albrecht U."/>
            <person name="Echele G."/>
            <person name="Lee C.C."/>
        </authorList>
    </citation>
    <scope>NUCLEOTIDE SEQUENCE [LARGE SCALE GENOMIC DNA]</scope>
    <source>
        <strain evidence="2 3">P16-029</strain>
    </source>
</reference>
<proteinExistence type="predicted"/>
<feature type="region of interest" description="Disordered" evidence="1">
    <location>
        <begin position="267"/>
        <end position="292"/>
    </location>
</feature>
<evidence type="ECO:0000313" key="3">
    <source>
        <dbReference type="Proteomes" id="UP000259211"/>
    </source>
</evidence>
<dbReference type="Proteomes" id="UP000259211">
    <property type="component" value="Unassembled WGS sequence"/>
</dbReference>
<dbReference type="InterPro" id="IPR014747">
    <property type="entry name" value="Bac_photo_RC_H_C"/>
</dbReference>
<feature type="compositionally biased region" description="Acidic residues" evidence="1">
    <location>
        <begin position="176"/>
        <end position="193"/>
    </location>
</feature>
<dbReference type="Gene3D" id="3.90.50.10">
    <property type="entry name" value="Photosynthetic Reaction Center, subunit H, domain 2"/>
    <property type="match status" value="1"/>
</dbReference>
<feature type="compositionally biased region" description="Basic and acidic residues" evidence="1">
    <location>
        <begin position="194"/>
        <end position="205"/>
    </location>
</feature>
<dbReference type="RefSeq" id="WP_065673219.1">
    <property type="nucleotide sequence ID" value="NZ_JAQDJS010000006.1"/>
</dbReference>
<organism evidence="2 3">
    <name type="scientific">Cutibacterium avidum</name>
    <dbReference type="NCBI Taxonomy" id="33010"/>
    <lineage>
        <taxon>Bacteria</taxon>
        <taxon>Bacillati</taxon>
        <taxon>Actinomycetota</taxon>
        <taxon>Actinomycetes</taxon>
        <taxon>Propionibacteriales</taxon>
        <taxon>Propionibacteriaceae</taxon>
        <taxon>Cutibacterium</taxon>
    </lineage>
</organism>
<comment type="caution">
    <text evidence="2">The sequence shown here is derived from an EMBL/GenBank/DDBJ whole genome shotgun (WGS) entry which is preliminary data.</text>
</comment>
<evidence type="ECO:0000313" key="2">
    <source>
        <dbReference type="EMBL" id="RFT43651.1"/>
    </source>
</evidence>
<evidence type="ECO:0000256" key="1">
    <source>
        <dbReference type="SAM" id="MobiDB-lite"/>
    </source>
</evidence>
<dbReference type="EMBL" id="NOWI01000007">
    <property type="protein sequence ID" value="RFT43651.1"/>
    <property type="molecule type" value="Genomic_DNA"/>
</dbReference>